<dbReference type="Proteomes" id="UP000683360">
    <property type="component" value="Unassembled WGS sequence"/>
</dbReference>
<dbReference type="SUPFAM" id="SSF56672">
    <property type="entry name" value="DNA/RNA polymerases"/>
    <property type="match status" value="1"/>
</dbReference>
<dbReference type="Pfam" id="PF00078">
    <property type="entry name" value="RVT_1"/>
    <property type="match status" value="1"/>
</dbReference>
<accession>A0A8S3R2B5</accession>
<dbReference type="CDD" id="cd09076">
    <property type="entry name" value="L1-EN"/>
    <property type="match status" value="1"/>
</dbReference>
<sequence>MVLFVSNNCNGLRNVNKFKKYVSIINESRIDFLMLQETFWDESFVTNLSDIFEGTVFYSNSTQLRQGVAILVSQKYKHNVTKVYNDKDGRFLHVKFEHEGSVYNILNVYAHNVGKEKSDFFMFLDNYMQQYDNIIVSGDWNTTLSKLDRASKTEHKDDIGYKTLCTLMNNNNVYDVWRRRNPDSRTFSRKRVCNLDLQQSRIDYFLICRNISQYVQYIRYKDTSFSDHAFVEMKVIFDNVERGPGVWILNNTLLDNEEYVSKVIKIIEESKQCPLFETETLIWWDNLKYKIKKFSQVFSKRIAKEKNAKYYTLQNKIERICIRIAEGDNVNIEQYENLKLELSVLEEEKCKGAILRSKAYWATENDKCTKYFFNLEKHKQEANCIKELFDSEHNIVVSDTENLLELQYQFYNKLYSCVETNEHAMDELLQSVPIKVNIDDQELCDSDISINEISSAVNKMAKNKSPGSDGLTVEFYCKFFNFLKDILLKLYNTVENDKSLTRSMRSGLISLIFKNKGDKRDLRNYRPISLLQVDYKILARVMSNRFKTVLCKIISNSQTCCISGRDIADTIACIRDIIDLIEDENMEAYIVKFDQEKAFDKLCHKYLVKVLEKFGFGNRFINWIKIFYTDIQSSVKCNGFLSKYFKIKNGIRQGCPISALLYVLSAEPLAYRIKSNCNIRGIDIPYSNEMALIFQHADDTTLCVNDKRSIYETFVVFDLYSRASGSTVNKNKSEIMCVGKGKLNDCDKKDLGLKICENCIQVLGVFVGKNQNECIDRNWKDKIRKITNIVNMWKQRHLTLSGRAVVISSLMMSRVWYTLAVSSVPQWVSDKLKQLCINFLWSSGSHLLKYRTIIGSKDTGGLNIPDVHLKMLSFRLKFLGRFLNPDCKSLWKSTFNYFLKRVHNMNLDRSVLFMSLDTKSMLCLPPVYKEMMEAWQYIKPEISVDLSTVDIYHQPLFFNSEKFLSSKINEWDCFITAGIVQLKDITYEVIPGFLSSQAIFEIIQEKVENVSFDSIKVKYEKLLMLIPDEWKTVVCTKCFEVHEEVSSYFIEYENKVSDVTSCNTKRFYSILLTKCFIKPNGYEFWRDHGDVNESEFVDIWKQVHSYWKPSDCIDLDFKIVHNRIFTNIKLKKIRILDSDLCQSCNNDQEDLFHIFLTCEKLKEYHDYIFNILFELFVKSEIDLFQKYTYKRIFLLGMTGTVKGVNIHFVNFILSVAKLCVMKQRQMIKNNVKSVNTVEYFKYTVKHYVPWCNGLALWTLNPAIRVQISVEPKLFLPYKFHGVMVSTLDSESSDPSSNLGGT</sequence>
<gene>
    <name evidence="2" type="ORF">MEDL_15816</name>
</gene>
<dbReference type="PROSITE" id="PS50878">
    <property type="entry name" value="RT_POL"/>
    <property type="match status" value="1"/>
</dbReference>
<dbReference type="SUPFAM" id="SSF56219">
    <property type="entry name" value="DNase I-like"/>
    <property type="match status" value="1"/>
</dbReference>
<name>A0A8S3R2B5_MYTED</name>
<dbReference type="InterPro" id="IPR043502">
    <property type="entry name" value="DNA/RNA_pol_sf"/>
</dbReference>
<reference evidence="2" key="1">
    <citation type="submission" date="2021-03" db="EMBL/GenBank/DDBJ databases">
        <authorList>
            <person name="Bekaert M."/>
        </authorList>
    </citation>
    <scope>NUCLEOTIDE SEQUENCE</scope>
</reference>
<dbReference type="InterPro" id="IPR005135">
    <property type="entry name" value="Endo/exonuclease/phosphatase"/>
</dbReference>
<dbReference type="Pfam" id="PF13966">
    <property type="entry name" value="zf-RVT"/>
    <property type="match status" value="1"/>
</dbReference>
<dbReference type="InterPro" id="IPR036691">
    <property type="entry name" value="Endo/exonu/phosph_ase_sf"/>
</dbReference>
<dbReference type="PANTHER" id="PTHR31635:SF196">
    <property type="entry name" value="REVERSE TRANSCRIPTASE DOMAIN-CONTAINING PROTEIN-RELATED"/>
    <property type="match status" value="1"/>
</dbReference>
<dbReference type="InterPro" id="IPR026960">
    <property type="entry name" value="RVT-Znf"/>
</dbReference>
<dbReference type="PANTHER" id="PTHR31635">
    <property type="entry name" value="REVERSE TRANSCRIPTASE DOMAIN-CONTAINING PROTEIN-RELATED"/>
    <property type="match status" value="1"/>
</dbReference>
<dbReference type="CDD" id="cd01650">
    <property type="entry name" value="RT_nLTR_like"/>
    <property type="match status" value="1"/>
</dbReference>
<dbReference type="EMBL" id="CAJPWZ010000836">
    <property type="protein sequence ID" value="CAG2201233.1"/>
    <property type="molecule type" value="Genomic_DNA"/>
</dbReference>
<proteinExistence type="predicted"/>
<feature type="domain" description="Reverse transcriptase" evidence="1">
    <location>
        <begin position="493"/>
        <end position="767"/>
    </location>
</feature>
<dbReference type="OrthoDB" id="6244150at2759"/>
<dbReference type="Gene3D" id="3.60.10.10">
    <property type="entry name" value="Endonuclease/exonuclease/phosphatase"/>
    <property type="match status" value="1"/>
</dbReference>
<dbReference type="GO" id="GO:0003824">
    <property type="term" value="F:catalytic activity"/>
    <property type="evidence" value="ECO:0007669"/>
    <property type="project" value="InterPro"/>
</dbReference>
<keyword evidence="3" id="KW-1185">Reference proteome</keyword>
<comment type="caution">
    <text evidence="2">The sequence shown here is derived from an EMBL/GenBank/DDBJ whole genome shotgun (WGS) entry which is preliminary data.</text>
</comment>
<dbReference type="Pfam" id="PF03372">
    <property type="entry name" value="Exo_endo_phos"/>
    <property type="match status" value="1"/>
</dbReference>
<evidence type="ECO:0000313" key="3">
    <source>
        <dbReference type="Proteomes" id="UP000683360"/>
    </source>
</evidence>
<organism evidence="2 3">
    <name type="scientific">Mytilus edulis</name>
    <name type="common">Blue mussel</name>
    <dbReference type="NCBI Taxonomy" id="6550"/>
    <lineage>
        <taxon>Eukaryota</taxon>
        <taxon>Metazoa</taxon>
        <taxon>Spiralia</taxon>
        <taxon>Lophotrochozoa</taxon>
        <taxon>Mollusca</taxon>
        <taxon>Bivalvia</taxon>
        <taxon>Autobranchia</taxon>
        <taxon>Pteriomorphia</taxon>
        <taxon>Mytilida</taxon>
        <taxon>Mytiloidea</taxon>
        <taxon>Mytilidae</taxon>
        <taxon>Mytilinae</taxon>
        <taxon>Mytilus</taxon>
    </lineage>
</organism>
<evidence type="ECO:0000259" key="1">
    <source>
        <dbReference type="PROSITE" id="PS50878"/>
    </source>
</evidence>
<evidence type="ECO:0000313" key="2">
    <source>
        <dbReference type="EMBL" id="CAG2201233.1"/>
    </source>
</evidence>
<protein>
    <recommendedName>
        <fullName evidence="1">Reverse transcriptase domain-containing protein</fullName>
    </recommendedName>
</protein>
<dbReference type="InterPro" id="IPR000477">
    <property type="entry name" value="RT_dom"/>
</dbReference>